<dbReference type="WBParaSite" id="nRc.2.0.1.t03727-RA">
    <property type="protein sequence ID" value="nRc.2.0.1.t03727-RA"/>
    <property type="gene ID" value="nRc.2.0.1.g03727"/>
</dbReference>
<accession>A0A915HQT1</accession>
<proteinExistence type="predicted"/>
<evidence type="ECO:0000313" key="1">
    <source>
        <dbReference type="Proteomes" id="UP000887565"/>
    </source>
</evidence>
<evidence type="ECO:0000313" key="2">
    <source>
        <dbReference type="WBParaSite" id="nRc.2.0.1.t03727-RA"/>
    </source>
</evidence>
<dbReference type="Proteomes" id="UP000887565">
    <property type="component" value="Unplaced"/>
</dbReference>
<dbReference type="AlphaFoldDB" id="A0A915HQT1"/>
<sequence length="62" mass="7399">MTKGNARRMHKKTESSFFERKTKAFDFGEILPTLKQEHRALEKFSDFHVLKRCKMGLRNVEI</sequence>
<organism evidence="1 2">
    <name type="scientific">Romanomermis culicivorax</name>
    <name type="common">Nematode worm</name>
    <dbReference type="NCBI Taxonomy" id="13658"/>
    <lineage>
        <taxon>Eukaryota</taxon>
        <taxon>Metazoa</taxon>
        <taxon>Ecdysozoa</taxon>
        <taxon>Nematoda</taxon>
        <taxon>Enoplea</taxon>
        <taxon>Dorylaimia</taxon>
        <taxon>Mermithida</taxon>
        <taxon>Mermithoidea</taxon>
        <taxon>Mermithidae</taxon>
        <taxon>Romanomermis</taxon>
    </lineage>
</organism>
<reference evidence="2" key="1">
    <citation type="submission" date="2022-11" db="UniProtKB">
        <authorList>
            <consortium name="WormBaseParasite"/>
        </authorList>
    </citation>
    <scope>IDENTIFICATION</scope>
</reference>
<keyword evidence="1" id="KW-1185">Reference proteome</keyword>
<protein>
    <submittedName>
        <fullName evidence="2">Uncharacterized protein</fullName>
    </submittedName>
</protein>
<name>A0A915HQT1_ROMCU</name>